<protein>
    <submittedName>
        <fullName evidence="2">Sugar phosphate isomerase</fullName>
    </submittedName>
</protein>
<gene>
    <name evidence="2" type="ORF">GCM10007383_04840</name>
</gene>
<evidence type="ECO:0000313" key="3">
    <source>
        <dbReference type="Proteomes" id="UP000634668"/>
    </source>
</evidence>
<dbReference type="GO" id="GO:0016853">
    <property type="term" value="F:isomerase activity"/>
    <property type="evidence" value="ECO:0007669"/>
    <property type="project" value="UniProtKB-KW"/>
</dbReference>
<dbReference type="InterPro" id="IPR013022">
    <property type="entry name" value="Xyl_isomerase-like_TIM-brl"/>
</dbReference>
<dbReference type="Pfam" id="PF01261">
    <property type="entry name" value="AP_endonuc_2"/>
    <property type="match status" value="1"/>
</dbReference>
<dbReference type="EMBL" id="BMWP01000002">
    <property type="protein sequence ID" value="GGW23585.1"/>
    <property type="molecule type" value="Genomic_DNA"/>
</dbReference>
<name>A0A918IN85_9FLAO</name>
<reference evidence="2" key="2">
    <citation type="submission" date="2020-09" db="EMBL/GenBank/DDBJ databases">
        <authorList>
            <person name="Sun Q."/>
            <person name="Kim S."/>
        </authorList>
    </citation>
    <scope>NUCLEOTIDE SEQUENCE</scope>
    <source>
        <strain evidence="2">KCTC 12113</strain>
    </source>
</reference>
<evidence type="ECO:0000313" key="2">
    <source>
        <dbReference type="EMBL" id="GGW23585.1"/>
    </source>
</evidence>
<dbReference type="InterPro" id="IPR036237">
    <property type="entry name" value="Xyl_isomerase-like_sf"/>
</dbReference>
<keyword evidence="3" id="KW-1185">Reference proteome</keyword>
<accession>A0A918IN85</accession>
<reference evidence="2" key="1">
    <citation type="journal article" date="2014" name="Int. J. Syst. Evol. Microbiol.">
        <title>Complete genome sequence of Corynebacterium casei LMG S-19264T (=DSM 44701T), isolated from a smear-ripened cheese.</title>
        <authorList>
            <consortium name="US DOE Joint Genome Institute (JGI-PGF)"/>
            <person name="Walter F."/>
            <person name="Albersmeier A."/>
            <person name="Kalinowski J."/>
            <person name="Ruckert C."/>
        </authorList>
    </citation>
    <scope>NUCLEOTIDE SEQUENCE</scope>
    <source>
        <strain evidence="2">KCTC 12113</strain>
    </source>
</reference>
<dbReference type="RefSeq" id="WP_026812227.1">
    <property type="nucleotide sequence ID" value="NZ_BMWP01000002.1"/>
</dbReference>
<dbReference type="Proteomes" id="UP000634668">
    <property type="component" value="Unassembled WGS sequence"/>
</dbReference>
<dbReference type="InterPro" id="IPR050312">
    <property type="entry name" value="IolE/XylAMocC-like"/>
</dbReference>
<keyword evidence="2" id="KW-0413">Isomerase</keyword>
<dbReference type="PANTHER" id="PTHR12110">
    <property type="entry name" value="HYDROXYPYRUVATE ISOMERASE"/>
    <property type="match status" value="1"/>
</dbReference>
<proteinExistence type="predicted"/>
<sequence>MTTRKEFLLKSGLLATGAVLLPSLTFAQKKAEQNLGVQLYTFRDEMLADARGTLEKIAALGIKQIETARSAKGLYYGLGPKEMKEVCKSLGMTLRSGHIALDENWANTLDQASESGQEYLICSSLPTNGQTVDNYKAVAEAFNKAGEDCKKRGIKFGYHNHEYEFESHNGEVLYEVLLNNSQADLVHMELDLGWVVVAGKDPLDYFKRYKGRFPLWHLKDMDMEKKESTEFGKGGLNIPQMLAHKKDSGLEYIFIEQEEYANSPFQSMAHNMKYMKRF</sequence>
<comment type="caution">
    <text evidence="2">The sequence shown here is derived from an EMBL/GenBank/DDBJ whole genome shotgun (WGS) entry which is preliminary data.</text>
</comment>
<organism evidence="2 3">
    <name type="scientific">Arenibacter certesii</name>
    <dbReference type="NCBI Taxonomy" id="228955"/>
    <lineage>
        <taxon>Bacteria</taxon>
        <taxon>Pseudomonadati</taxon>
        <taxon>Bacteroidota</taxon>
        <taxon>Flavobacteriia</taxon>
        <taxon>Flavobacteriales</taxon>
        <taxon>Flavobacteriaceae</taxon>
        <taxon>Arenibacter</taxon>
    </lineage>
</organism>
<dbReference type="PANTHER" id="PTHR12110:SF41">
    <property type="entry name" value="INOSOSE DEHYDRATASE"/>
    <property type="match status" value="1"/>
</dbReference>
<feature type="domain" description="Xylose isomerase-like TIM barrel" evidence="1">
    <location>
        <begin position="56"/>
        <end position="277"/>
    </location>
</feature>
<dbReference type="SUPFAM" id="SSF51658">
    <property type="entry name" value="Xylose isomerase-like"/>
    <property type="match status" value="1"/>
</dbReference>
<dbReference type="AlphaFoldDB" id="A0A918IN85"/>
<dbReference type="Gene3D" id="3.20.20.150">
    <property type="entry name" value="Divalent-metal-dependent TIM barrel enzymes"/>
    <property type="match status" value="1"/>
</dbReference>
<evidence type="ECO:0000259" key="1">
    <source>
        <dbReference type="Pfam" id="PF01261"/>
    </source>
</evidence>